<keyword evidence="2" id="KW-0812">Transmembrane</keyword>
<evidence type="ECO:0000256" key="2">
    <source>
        <dbReference type="SAM" id="Phobius"/>
    </source>
</evidence>
<feature type="compositionally biased region" description="Basic and acidic residues" evidence="1">
    <location>
        <begin position="237"/>
        <end position="273"/>
    </location>
</feature>
<reference evidence="3 4" key="1">
    <citation type="submission" date="2019-05" db="EMBL/GenBank/DDBJ databases">
        <title>Comparative genomics and metabolomics analyses of clavulanic acid producing Streptomyces species provides insight into specialized metabolism and evolution of beta-lactam biosynthetic gene clusters.</title>
        <authorList>
            <person name="Moore M.A."/>
            <person name="Cruz-Morales P."/>
            <person name="Barona Gomez F."/>
            <person name="Kapil T."/>
        </authorList>
    </citation>
    <scope>NUCLEOTIDE SEQUENCE [LARGE SCALE GENOMIC DNA]</scope>
    <source>
        <strain evidence="3 4">NRRL 5741</strain>
    </source>
</reference>
<dbReference type="Pfam" id="PF10935">
    <property type="entry name" value="DUF2637"/>
    <property type="match status" value="1"/>
</dbReference>
<sequence length="384" mass="40027">MDGSLIEPTVSPGRPRRLDLARMTGWDSTAIVLLGAAGFAFSYDALREMAIAIHARPALSYLFPVFIDGFIAYGVRALVLLRNRAFGARLYAWFLFLAATGASIWANVLHAVTLNQNPPDGPSALYLGDTAVGVLSTLAPLALGGSVHLFIVVTRTGEPSVPDRSGTSSGPVRESLEGNGGEPSAPERTAPAGMPPGSAGRGSTIGPYQARGRHGGGTDRSWAGLMAQDAPATGHPADGERDPSAVREHREPTVRGTDEGSPEHGPDGFDPADRTATPGAGPDVHSPDSAQDQSPAGAGSVPVPDGRPPADRELVDESLVELLPLAREAARRAGRISRSAVAEAVRAHQPISNDRLGELLVLLRAEEKVGQPTTAAADDSSHLW</sequence>
<dbReference type="AlphaFoldDB" id="A0A646KS67"/>
<feature type="region of interest" description="Disordered" evidence="1">
    <location>
        <begin position="157"/>
        <end position="314"/>
    </location>
</feature>
<keyword evidence="4" id="KW-1185">Reference proteome</keyword>
<comment type="caution">
    <text evidence="3">The sequence shown here is derived from an EMBL/GenBank/DDBJ whole genome shotgun (WGS) entry which is preliminary data.</text>
</comment>
<gene>
    <name evidence="3" type="ORF">FF041_34505</name>
</gene>
<organism evidence="3 4">
    <name type="scientific">Streptomyces jumonjinensis</name>
    <dbReference type="NCBI Taxonomy" id="1945"/>
    <lineage>
        <taxon>Bacteria</taxon>
        <taxon>Bacillati</taxon>
        <taxon>Actinomycetota</taxon>
        <taxon>Actinomycetes</taxon>
        <taxon>Kitasatosporales</taxon>
        <taxon>Streptomycetaceae</taxon>
        <taxon>Streptomyces</taxon>
    </lineage>
</organism>
<protein>
    <submittedName>
        <fullName evidence="3">DUF2637 domain-containing protein</fullName>
    </submittedName>
</protein>
<keyword evidence="2" id="KW-0472">Membrane</keyword>
<proteinExistence type="predicted"/>
<evidence type="ECO:0000313" key="4">
    <source>
        <dbReference type="Proteomes" id="UP000419138"/>
    </source>
</evidence>
<dbReference type="OrthoDB" id="4059373at2"/>
<accession>A0A646KS67</accession>
<name>A0A646KS67_STRJU</name>
<evidence type="ECO:0000256" key="1">
    <source>
        <dbReference type="SAM" id="MobiDB-lite"/>
    </source>
</evidence>
<feature type="transmembrane region" description="Helical" evidence="2">
    <location>
        <begin position="24"/>
        <end position="46"/>
    </location>
</feature>
<feature type="transmembrane region" description="Helical" evidence="2">
    <location>
        <begin position="58"/>
        <end position="79"/>
    </location>
</feature>
<feature type="transmembrane region" description="Helical" evidence="2">
    <location>
        <begin position="91"/>
        <end position="112"/>
    </location>
</feature>
<keyword evidence="2" id="KW-1133">Transmembrane helix</keyword>
<dbReference type="EMBL" id="VCLA01000197">
    <property type="protein sequence ID" value="MQT05065.1"/>
    <property type="molecule type" value="Genomic_DNA"/>
</dbReference>
<dbReference type="Proteomes" id="UP000419138">
    <property type="component" value="Unassembled WGS sequence"/>
</dbReference>
<dbReference type="InterPro" id="IPR021235">
    <property type="entry name" value="DUF2637"/>
</dbReference>
<feature type="transmembrane region" description="Helical" evidence="2">
    <location>
        <begin position="132"/>
        <end position="154"/>
    </location>
</feature>
<evidence type="ECO:0000313" key="3">
    <source>
        <dbReference type="EMBL" id="MQT05065.1"/>
    </source>
</evidence>